<keyword evidence="7" id="KW-0051">Antiviral defense</keyword>
<gene>
    <name evidence="10" type="ORF">OFY17_08570</name>
</gene>
<dbReference type="SFLD" id="SFLDS00029">
    <property type="entry name" value="Radical_SAM"/>
    <property type="match status" value="1"/>
</dbReference>
<dbReference type="InterPro" id="IPR013785">
    <property type="entry name" value="Aldolase_TIM"/>
</dbReference>
<name>A0ABT2YSR0_9GAMM</name>
<evidence type="ECO:0000256" key="7">
    <source>
        <dbReference type="ARBA" id="ARBA00023118"/>
    </source>
</evidence>
<accession>A0ABT2YSR0</accession>
<keyword evidence="6" id="KW-0411">Iron-sulfur</keyword>
<feature type="domain" description="Radical SAM core" evidence="9">
    <location>
        <begin position="10"/>
        <end position="241"/>
    </location>
</feature>
<dbReference type="PROSITE" id="PS51918">
    <property type="entry name" value="RADICAL_SAM"/>
    <property type="match status" value="1"/>
</dbReference>
<evidence type="ECO:0000256" key="5">
    <source>
        <dbReference type="ARBA" id="ARBA00023004"/>
    </source>
</evidence>
<keyword evidence="2" id="KW-0004">4Fe-4S</keyword>
<evidence type="ECO:0000256" key="4">
    <source>
        <dbReference type="ARBA" id="ARBA00022723"/>
    </source>
</evidence>
<dbReference type="SFLD" id="SFLDG01088">
    <property type="entry name" value="antiviral_proteins"/>
    <property type="match status" value="1"/>
</dbReference>
<protein>
    <recommendedName>
        <fullName evidence="8">S-adenosylmethionine-dependent nucleotide dehydratase</fullName>
    </recommendedName>
</protein>
<evidence type="ECO:0000256" key="1">
    <source>
        <dbReference type="ARBA" id="ARBA00001966"/>
    </source>
</evidence>
<comment type="cofactor">
    <cofactor evidence="1">
        <name>[4Fe-4S] cluster</name>
        <dbReference type="ChEBI" id="CHEBI:49883"/>
    </cofactor>
</comment>
<dbReference type="EMBL" id="JAOVZB010000003">
    <property type="protein sequence ID" value="MCV2402932.1"/>
    <property type="molecule type" value="Genomic_DNA"/>
</dbReference>
<evidence type="ECO:0000313" key="11">
    <source>
        <dbReference type="Proteomes" id="UP001209713"/>
    </source>
</evidence>
<evidence type="ECO:0000259" key="9">
    <source>
        <dbReference type="PROSITE" id="PS51918"/>
    </source>
</evidence>
<dbReference type="NCBIfam" id="NF038283">
    <property type="entry name" value="viperin_w_prok"/>
    <property type="match status" value="1"/>
</dbReference>
<organism evidence="10 11">
    <name type="scientific">Marinomonas sargassi</name>
    <dbReference type="NCBI Taxonomy" id="2984494"/>
    <lineage>
        <taxon>Bacteria</taxon>
        <taxon>Pseudomonadati</taxon>
        <taxon>Pseudomonadota</taxon>
        <taxon>Gammaproteobacteria</taxon>
        <taxon>Oceanospirillales</taxon>
        <taxon>Oceanospirillaceae</taxon>
        <taxon>Marinomonas</taxon>
    </lineage>
</organism>
<dbReference type="Gene3D" id="3.20.20.70">
    <property type="entry name" value="Aldolase class I"/>
    <property type="match status" value="1"/>
</dbReference>
<keyword evidence="4" id="KW-0479">Metal-binding</keyword>
<dbReference type="Pfam" id="PF04055">
    <property type="entry name" value="Radical_SAM"/>
    <property type="match status" value="1"/>
</dbReference>
<dbReference type="PANTHER" id="PTHR21339">
    <property type="entry name" value="RADICAL S-ADENOSYL METHIONINE DOMAIN-CONTAINING PROTEIN 2"/>
    <property type="match status" value="1"/>
</dbReference>
<comment type="caution">
    <text evidence="10">The sequence shown here is derived from an EMBL/GenBank/DDBJ whole genome shotgun (WGS) entry which is preliminary data.</text>
</comment>
<dbReference type="RefSeq" id="WP_263530311.1">
    <property type="nucleotide sequence ID" value="NZ_JAOVZB010000003.1"/>
</dbReference>
<dbReference type="SFLD" id="SFLDG01067">
    <property type="entry name" value="SPASM/twitch_domain_containing"/>
    <property type="match status" value="1"/>
</dbReference>
<evidence type="ECO:0000256" key="6">
    <source>
        <dbReference type="ARBA" id="ARBA00023014"/>
    </source>
</evidence>
<evidence type="ECO:0000313" key="10">
    <source>
        <dbReference type="EMBL" id="MCV2402932.1"/>
    </source>
</evidence>
<proteinExistence type="predicted"/>
<keyword evidence="5" id="KW-0408">Iron</keyword>
<dbReference type="PANTHER" id="PTHR21339:SF0">
    <property type="entry name" value="S-ADENOSYLMETHIONINE-DEPENDENT NUCLEOTIDE DEHYDRATASE RSAD2"/>
    <property type="match status" value="1"/>
</dbReference>
<sequence length="306" mass="34533">MKLLTTATQRKPDLVINFHMTEKCNYSCTYCYATWDDLEFNNELHRSSDKVESLLENLASYFLSDNSLKAKMGYENVRLNFAGGEPMMLGKHFIAAVKFANQLGFRTSLITNGHYLSDAILDDIGPSLDVLGISYDSADYDVAKKIGRVDRANRWISSDKLLAMCSRYRALNPTGVLKLNTVVNSVNKDDSLLPLMTQIHPDKWKLLKVLPVHNHDLAISQAEYFSYVNRHQALANIIVEEDNNAMTHTYLMVNPEGRFYQNSEAGSGYLLSDSILQVGVDEALSQIPFDVSGFQQRYQLIPVTEV</sequence>
<evidence type="ECO:0000256" key="3">
    <source>
        <dbReference type="ARBA" id="ARBA00022691"/>
    </source>
</evidence>
<dbReference type="InterPro" id="IPR007197">
    <property type="entry name" value="rSAM"/>
</dbReference>
<reference evidence="10 11" key="1">
    <citation type="submission" date="2022-10" db="EMBL/GenBank/DDBJ databases">
        <title>Marinomonas transparenta sp. nov. and Marinomonas sargassi sp. nov., isolated from marine alga (Sargassum natans (L.) Gaillon).</title>
        <authorList>
            <person name="Wang Y."/>
        </authorList>
    </citation>
    <scope>NUCLEOTIDE SEQUENCE [LARGE SCALE GENOMIC DNA]</scope>
    <source>
        <strain evidence="10 11">C2222</strain>
    </source>
</reference>
<dbReference type="SUPFAM" id="SSF102114">
    <property type="entry name" value="Radical SAM enzymes"/>
    <property type="match status" value="1"/>
</dbReference>
<evidence type="ECO:0000256" key="2">
    <source>
        <dbReference type="ARBA" id="ARBA00022485"/>
    </source>
</evidence>
<dbReference type="CDD" id="cd01335">
    <property type="entry name" value="Radical_SAM"/>
    <property type="match status" value="1"/>
</dbReference>
<dbReference type="Proteomes" id="UP001209713">
    <property type="component" value="Unassembled WGS sequence"/>
</dbReference>
<keyword evidence="3" id="KW-0949">S-adenosyl-L-methionine</keyword>
<keyword evidence="11" id="KW-1185">Reference proteome</keyword>
<dbReference type="InterPro" id="IPR051196">
    <property type="entry name" value="RSAD2/Viperin_antiviral"/>
</dbReference>
<evidence type="ECO:0000256" key="8">
    <source>
        <dbReference type="ARBA" id="ARBA00039667"/>
    </source>
</evidence>
<dbReference type="InterPro" id="IPR058240">
    <property type="entry name" value="rSAM_sf"/>
</dbReference>